<comment type="caution">
    <text evidence="3">The sequence shown here is derived from an EMBL/GenBank/DDBJ whole genome shotgun (WGS) entry which is preliminary data.</text>
</comment>
<dbReference type="PANTHER" id="PTHR34512:SF30">
    <property type="entry name" value="OUTER MEMBRANE PROTEIN ASSEMBLY FACTOR BAMB"/>
    <property type="match status" value="1"/>
</dbReference>
<evidence type="ECO:0000313" key="4">
    <source>
        <dbReference type="Proteomes" id="UP001596447"/>
    </source>
</evidence>
<gene>
    <name evidence="3" type="ORF">ACFQJ9_15390</name>
</gene>
<dbReference type="InterPro" id="IPR018391">
    <property type="entry name" value="PQQ_b-propeller_rpt"/>
</dbReference>
<evidence type="ECO:0000256" key="1">
    <source>
        <dbReference type="SAM" id="MobiDB-lite"/>
    </source>
</evidence>
<dbReference type="RefSeq" id="WP_279527541.1">
    <property type="nucleotide sequence ID" value="NZ_CP122312.1"/>
</dbReference>
<dbReference type="InterPro" id="IPR006311">
    <property type="entry name" value="TAT_signal"/>
</dbReference>
<dbReference type="Proteomes" id="UP001596447">
    <property type="component" value="Unassembled WGS sequence"/>
</dbReference>
<feature type="compositionally biased region" description="Polar residues" evidence="1">
    <location>
        <begin position="55"/>
        <end position="71"/>
    </location>
</feature>
<evidence type="ECO:0000313" key="3">
    <source>
        <dbReference type="EMBL" id="MFC7200777.1"/>
    </source>
</evidence>
<organism evidence="3 4">
    <name type="scientific">Halospeciosus flavus</name>
    <dbReference type="NCBI Taxonomy" id="3032283"/>
    <lineage>
        <taxon>Archaea</taxon>
        <taxon>Methanobacteriati</taxon>
        <taxon>Methanobacteriota</taxon>
        <taxon>Stenosarchaea group</taxon>
        <taxon>Halobacteria</taxon>
        <taxon>Halobacteriales</taxon>
        <taxon>Halobacteriaceae</taxon>
        <taxon>Halospeciosus</taxon>
    </lineage>
</organism>
<evidence type="ECO:0000259" key="2">
    <source>
        <dbReference type="Pfam" id="PF13360"/>
    </source>
</evidence>
<feature type="region of interest" description="Disordered" evidence="1">
    <location>
        <begin position="39"/>
        <end position="71"/>
    </location>
</feature>
<dbReference type="PANTHER" id="PTHR34512">
    <property type="entry name" value="CELL SURFACE PROTEIN"/>
    <property type="match status" value="1"/>
</dbReference>
<accession>A0ABD5Z6I9</accession>
<dbReference type="InterPro" id="IPR015943">
    <property type="entry name" value="WD40/YVTN_repeat-like_dom_sf"/>
</dbReference>
<dbReference type="InterPro" id="IPR011047">
    <property type="entry name" value="Quinoprotein_ADH-like_sf"/>
</dbReference>
<reference evidence="3 4" key="1">
    <citation type="journal article" date="2019" name="Int. J. Syst. Evol. Microbiol.">
        <title>The Global Catalogue of Microorganisms (GCM) 10K type strain sequencing project: providing services to taxonomists for standard genome sequencing and annotation.</title>
        <authorList>
            <consortium name="The Broad Institute Genomics Platform"/>
            <consortium name="The Broad Institute Genome Sequencing Center for Infectious Disease"/>
            <person name="Wu L."/>
            <person name="Ma J."/>
        </authorList>
    </citation>
    <scope>NUCLEOTIDE SEQUENCE [LARGE SCALE GENOMIC DNA]</scope>
    <source>
        <strain evidence="3 4">XZGYJ-43</strain>
    </source>
</reference>
<dbReference type="PROSITE" id="PS51257">
    <property type="entry name" value="PROKAR_LIPOPROTEIN"/>
    <property type="match status" value="1"/>
</dbReference>
<sequence>MPSTPTRRSFLATLAGASAVGSAGCLDAARDAGVGYRPSNAQLAGDRSDWPSVRHNPSNTGFNPNTEGPSNPSIEWQTPIWASVTEAVVADGTVYLPMGDHLRAHDAATGEEHWRYSGREHSSFWQAPAVHDGEVYVTDEEPRVVALDPKTGAERWEAETDGDVRTPPTVATPFDDEVLVCVGTDNARLHAVSTRSETVVWTADTFTPASQAPAVSGQQLSVYVATHGGEVYGFDVEEGEPLWRTKLTTWAQSPPVLSARHLYISGFGDDLFALNPKRVGREEWDTEFGPGVGAVTSAGGSTFVASDGGLTALDTHDGSEWWHVPLTGRVTGAPAVSRDTVYVGDENGILHAVKRRAGLDAGPMRLESKRWTLDLGQPIRGRIAVADGTVYVPTSGNKNEDEDGHLYAIR</sequence>
<name>A0ABD5Z6I9_9EURY</name>
<dbReference type="Gene3D" id="2.40.128.630">
    <property type="match status" value="1"/>
</dbReference>
<dbReference type="InterPro" id="IPR002372">
    <property type="entry name" value="PQQ_rpt_dom"/>
</dbReference>
<dbReference type="SMART" id="SM00564">
    <property type="entry name" value="PQQ"/>
    <property type="match status" value="7"/>
</dbReference>
<dbReference type="EMBL" id="JBHTAR010000011">
    <property type="protein sequence ID" value="MFC7200777.1"/>
    <property type="molecule type" value="Genomic_DNA"/>
</dbReference>
<dbReference type="SUPFAM" id="SSF50998">
    <property type="entry name" value="Quinoprotein alcohol dehydrogenase-like"/>
    <property type="match status" value="1"/>
</dbReference>
<protein>
    <submittedName>
        <fullName evidence="3">PQQ-binding-like beta-propeller repeat protein</fullName>
    </submittedName>
</protein>
<dbReference type="AlphaFoldDB" id="A0ABD5Z6I9"/>
<proteinExistence type="predicted"/>
<dbReference type="Gene3D" id="2.40.10.480">
    <property type="match status" value="2"/>
</dbReference>
<keyword evidence="4" id="KW-1185">Reference proteome</keyword>
<feature type="domain" description="Pyrrolo-quinoline quinone repeat" evidence="2">
    <location>
        <begin position="228"/>
        <end position="358"/>
    </location>
</feature>
<dbReference type="Gene3D" id="2.130.10.10">
    <property type="entry name" value="YVTN repeat-like/Quinoprotein amine dehydrogenase"/>
    <property type="match status" value="1"/>
</dbReference>
<feature type="domain" description="Pyrrolo-quinoline quinone repeat" evidence="2">
    <location>
        <begin position="101"/>
        <end position="171"/>
    </location>
</feature>
<dbReference type="PROSITE" id="PS51318">
    <property type="entry name" value="TAT"/>
    <property type="match status" value="1"/>
</dbReference>
<dbReference type="Pfam" id="PF13360">
    <property type="entry name" value="PQQ_2"/>
    <property type="match status" value="2"/>
</dbReference>